<dbReference type="AlphaFoldDB" id="A0A6M3JA29"/>
<protein>
    <submittedName>
        <fullName evidence="1">Putative primase</fullName>
    </submittedName>
</protein>
<evidence type="ECO:0000313" key="2">
    <source>
        <dbReference type="EMBL" id="QJA73954.1"/>
    </source>
</evidence>
<dbReference type="EMBL" id="MT141565">
    <property type="protein sequence ID" value="QJA67089.1"/>
    <property type="molecule type" value="Genomic_DNA"/>
</dbReference>
<organism evidence="1">
    <name type="scientific">viral metagenome</name>
    <dbReference type="NCBI Taxonomy" id="1070528"/>
    <lineage>
        <taxon>unclassified sequences</taxon>
        <taxon>metagenomes</taxon>
        <taxon>organismal metagenomes</taxon>
    </lineage>
</organism>
<evidence type="ECO:0000313" key="1">
    <source>
        <dbReference type="EMBL" id="QJA67089.1"/>
    </source>
</evidence>
<sequence>MLWGTLPFYPNMYIVLVGPSGKCRKGTAMGQGYYFLKEMGIKLAAESITREALIQELKQSNDSQADPDTGKIYLHASLTIYSQELTVFLGYNNQQLMSDLTDWYDCRDEWTYRTKHQGTDEIIGVYVNLIGATTPELIQTALPRDAIGGGLMSRIISVFEMKKAKTVVAPFRTEEEERIGEKLIKDLERICMMQGEFKATDAFVERWANWYTAYDQGPPPFDDYKFSGYFERRPNHVMKLSCILSASRSSSMVVDVIDFNRALACIEVIEKKMPYTFSGMGKFVHSEMMERVMAYIAVQRELEESALLWQFRSDLSKFDLDKIIESLEMMGQVSVLHHTGGARIKALEKLLMGRRDKDGTE</sequence>
<proteinExistence type="predicted"/>
<dbReference type="EMBL" id="MT142064">
    <property type="protein sequence ID" value="QJA73954.1"/>
    <property type="molecule type" value="Genomic_DNA"/>
</dbReference>
<name>A0A6M3JA29_9ZZZZ</name>
<accession>A0A6M3JA29</accession>
<reference evidence="1" key="1">
    <citation type="submission" date="2020-03" db="EMBL/GenBank/DDBJ databases">
        <title>The deep terrestrial virosphere.</title>
        <authorList>
            <person name="Holmfeldt K."/>
            <person name="Nilsson E."/>
            <person name="Simone D."/>
            <person name="Lopez-Fernandez M."/>
            <person name="Wu X."/>
            <person name="de Brujin I."/>
            <person name="Lundin D."/>
            <person name="Andersson A."/>
            <person name="Bertilsson S."/>
            <person name="Dopson M."/>
        </authorList>
    </citation>
    <scope>NUCLEOTIDE SEQUENCE</scope>
    <source>
        <strain evidence="2">MM415A02151</strain>
        <strain evidence="1">MM415B00308</strain>
    </source>
</reference>
<gene>
    <name evidence="2" type="ORF">MM415A02151_0002</name>
    <name evidence="1" type="ORF">MM415B00308_0067</name>
</gene>